<dbReference type="EMBL" id="WWBZ02000051">
    <property type="protein sequence ID" value="KAF4304795.1"/>
    <property type="molecule type" value="Genomic_DNA"/>
</dbReference>
<dbReference type="SUPFAM" id="SSF48403">
    <property type="entry name" value="Ankyrin repeat"/>
    <property type="match status" value="1"/>
</dbReference>
<dbReference type="InterPro" id="IPR036770">
    <property type="entry name" value="Ankyrin_rpt-contain_sf"/>
</dbReference>
<feature type="compositionally biased region" description="Gly residues" evidence="4">
    <location>
        <begin position="130"/>
        <end position="148"/>
    </location>
</feature>
<dbReference type="SMART" id="SM00248">
    <property type="entry name" value="ANK"/>
    <property type="match status" value="2"/>
</dbReference>
<keyword evidence="1" id="KW-0677">Repeat</keyword>
<evidence type="ECO:0000256" key="3">
    <source>
        <dbReference type="PROSITE-ProRule" id="PRU00023"/>
    </source>
</evidence>
<organism evidence="5 6">
    <name type="scientific">Botryosphaeria dothidea</name>
    <dbReference type="NCBI Taxonomy" id="55169"/>
    <lineage>
        <taxon>Eukaryota</taxon>
        <taxon>Fungi</taxon>
        <taxon>Dikarya</taxon>
        <taxon>Ascomycota</taxon>
        <taxon>Pezizomycotina</taxon>
        <taxon>Dothideomycetes</taxon>
        <taxon>Dothideomycetes incertae sedis</taxon>
        <taxon>Botryosphaeriales</taxon>
        <taxon>Botryosphaeriaceae</taxon>
        <taxon>Botryosphaeria</taxon>
    </lineage>
</organism>
<reference evidence="5" key="1">
    <citation type="submission" date="2020-04" db="EMBL/GenBank/DDBJ databases">
        <title>Genome Assembly and Annotation of Botryosphaeria dothidea sdau 11-99, a Latent Pathogen of Apple Fruit Ring Rot in China.</title>
        <authorList>
            <person name="Yu C."/>
            <person name="Diao Y."/>
            <person name="Lu Q."/>
            <person name="Zhao J."/>
            <person name="Cui S."/>
            <person name="Peng C."/>
            <person name="He B."/>
            <person name="Liu H."/>
        </authorList>
    </citation>
    <scope>NUCLEOTIDE SEQUENCE [LARGE SCALE GENOMIC DNA]</scope>
    <source>
        <strain evidence="5">Sdau11-99</strain>
    </source>
</reference>
<evidence type="ECO:0000256" key="1">
    <source>
        <dbReference type="ARBA" id="ARBA00022737"/>
    </source>
</evidence>
<dbReference type="InterPro" id="IPR050745">
    <property type="entry name" value="Multifunctional_regulatory"/>
</dbReference>
<sequence length="187" mass="18667">MHYMAASGDLEALPNATAPGLRAWTRRARTRLALRPLHLAVAAGHTPTVQLLLSRRADVHAATDALASPLHLALRPASAHVEIATLLLRHGAPPAARLRDGTTPLMRAHEVLGLVRTLLEHAAARAAGGVRAGGAGGGRGAGSVGRGGAAAPPGLPGAVAEREDGGVGEGGGTCGDEWGGGCGVEEG</sequence>
<dbReference type="PANTHER" id="PTHR24189">
    <property type="entry name" value="MYOTROPHIN"/>
    <property type="match status" value="1"/>
</dbReference>
<keyword evidence="2 3" id="KW-0040">ANK repeat</keyword>
<evidence type="ECO:0000256" key="2">
    <source>
        <dbReference type="ARBA" id="ARBA00023043"/>
    </source>
</evidence>
<accession>A0A8H4N0V5</accession>
<feature type="compositionally biased region" description="Gly residues" evidence="4">
    <location>
        <begin position="167"/>
        <end position="187"/>
    </location>
</feature>
<protein>
    <recommendedName>
        <fullName evidence="7">Ankyrin repeat protein</fullName>
    </recommendedName>
</protein>
<dbReference type="OrthoDB" id="194358at2759"/>
<dbReference type="AlphaFoldDB" id="A0A8H4N0V5"/>
<dbReference type="Gene3D" id="1.25.40.20">
    <property type="entry name" value="Ankyrin repeat-containing domain"/>
    <property type="match status" value="2"/>
</dbReference>
<feature type="repeat" description="ANK" evidence="3">
    <location>
        <begin position="32"/>
        <end position="64"/>
    </location>
</feature>
<keyword evidence="6" id="KW-1185">Reference proteome</keyword>
<name>A0A8H4N0V5_9PEZI</name>
<feature type="compositionally biased region" description="Low complexity" evidence="4">
    <location>
        <begin position="149"/>
        <end position="159"/>
    </location>
</feature>
<evidence type="ECO:0000313" key="5">
    <source>
        <dbReference type="EMBL" id="KAF4304795.1"/>
    </source>
</evidence>
<gene>
    <name evidence="5" type="ORF">GTA08_BOTSDO08392</name>
</gene>
<dbReference type="PANTHER" id="PTHR24189:SF50">
    <property type="entry name" value="ANKYRIN REPEAT AND SOCS BOX PROTEIN 2"/>
    <property type="match status" value="1"/>
</dbReference>
<evidence type="ECO:0008006" key="7">
    <source>
        <dbReference type="Google" id="ProtNLM"/>
    </source>
</evidence>
<dbReference type="InterPro" id="IPR002110">
    <property type="entry name" value="Ankyrin_rpt"/>
</dbReference>
<dbReference type="PROSITE" id="PS50088">
    <property type="entry name" value="ANK_REPEAT"/>
    <property type="match status" value="1"/>
</dbReference>
<evidence type="ECO:0000313" key="6">
    <source>
        <dbReference type="Proteomes" id="UP000572817"/>
    </source>
</evidence>
<comment type="caution">
    <text evidence="5">The sequence shown here is derived from an EMBL/GenBank/DDBJ whole genome shotgun (WGS) entry which is preliminary data.</text>
</comment>
<feature type="region of interest" description="Disordered" evidence="4">
    <location>
        <begin position="129"/>
        <end position="187"/>
    </location>
</feature>
<dbReference type="PROSITE" id="PS50297">
    <property type="entry name" value="ANK_REP_REGION"/>
    <property type="match status" value="1"/>
</dbReference>
<dbReference type="Proteomes" id="UP000572817">
    <property type="component" value="Unassembled WGS sequence"/>
</dbReference>
<proteinExistence type="predicted"/>
<dbReference type="Pfam" id="PF12796">
    <property type="entry name" value="Ank_2"/>
    <property type="match status" value="1"/>
</dbReference>
<evidence type="ECO:0000256" key="4">
    <source>
        <dbReference type="SAM" id="MobiDB-lite"/>
    </source>
</evidence>